<organism evidence="1 2">
    <name type="scientific">Pseudomonas peli</name>
    <dbReference type="NCBI Taxonomy" id="592361"/>
    <lineage>
        <taxon>Bacteria</taxon>
        <taxon>Pseudomonadati</taxon>
        <taxon>Pseudomonadota</taxon>
        <taxon>Gammaproteobacteria</taxon>
        <taxon>Pseudomonadales</taxon>
        <taxon>Pseudomonadaceae</taxon>
        <taxon>Pseudomonas</taxon>
    </lineage>
</organism>
<protein>
    <submittedName>
        <fullName evidence="1">Uncharacterized protein</fullName>
    </submittedName>
</protein>
<name>A0AB37Z9P1_9PSED</name>
<accession>A0AB37Z9P1</accession>
<proteinExistence type="predicted"/>
<evidence type="ECO:0000313" key="1">
    <source>
        <dbReference type="EMBL" id="SCW70542.1"/>
    </source>
</evidence>
<keyword evidence="2" id="KW-1185">Reference proteome</keyword>
<sequence length="119" mass="13411">MTRDQQKRLWAIALAEYGTADLEQLVRSTLAMHLDSEQATELPNQVSADGLAELVGILLLNIDTGERPLLGALRTMNRLHFRVLRQLCDHLTYAILANLPIRLVPKDLLRLRSMLDLGL</sequence>
<dbReference type="Proteomes" id="UP000242418">
    <property type="component" value="Unassembled WGS sequence"/>
</dbReference>
<evidence type="ECO:0000313" key="2">
    <source>
        <dbReference type="Proteomes" id="UP000242418"/>
    </source>
</evidence>
<dbReference type="EMBL" id="FMTL01000002">
    <property type="protein sequence ID" value="SCW70542.1"/>
    <property type="molecule type" value="Genomic_DNA"/>
</dbReference>
<dbReference type="AlphaFoldDB" id="A0AB37Z9P1"/>
<comment type="caution">
    <text evidence="1">The sequence shown here is derived from an EMBL/GenBank/DDBJ whole genome shotgun (WGS) entry which is preliminary data.</text>
</comment>
<dbReference type="RefSeq" id="WP_090253770.1">
    <property type="nucleotide sequence ID" value="NZ_FMTL01000002.1"/>
</dbReference>
<gene>
    <name evidence="1" type="ORF">SAMN05216370_2975</name>
</gene>
<reference evidence="1 2" key="1">
    <citation type="submission" date="2016-10" db="EMBL/GenBank/DDBJ databases">
        <authorList>
            <person name="Varghese N."/>
            <person name="Submissions S."/>
        </authorList>
    </citation>
    <scope>NUCLEOTIDE SEQUENCE [LARGE SCALE GENOMIC DNA]</scope>
    <source>
        <strain evidence="1 2">DSM 17833</strain>
    </source>
</reference>